<reference evidence="3" key="1">
    <citation type="journal article" date="2019" name="Int. J. Syst. Evol. Microbiol.">
        <title>The Global Catalogue of Microorganisms (GCM) 10K type strain sequencing project: providing services to taxonomists for standard genome sequencing and annotation.</title>
        <authorList>
            <consortium name="The Broad Institute Genomics Platform"/>
            <consortium name="The Broad Institute Genome Sequencing Center for Infectious Disease"/>
            <person name="Wu L."/>
            <person name="Ma J."/>
        </authorList>
    </citation>
    <scope>NUCLEOTIDE SEQUENCE [LARGE SCALE GENOMIC DNA]</scope>
    <source>
        <strain evidence="3">JCM 16578</strain>
    </source>
</reference>
<protein>
    <recommendedName>
        <fullName evidence="4">Transposase</fullName>
    </recommendedName>
</protein>
<sequence>MIQGRRSPTRTCGAGAGTGLPPPTPAGSDAGADDLDGVQHAEAASPYGLTGRLRSRGRLGCCAGSGRTAQTTSPVNDTLKGRLDLERHGGRTPDDRAVRILQRLLALTAATWHNHHTGRPVPRSLTDYDH</sequence>
<evidence type="ECO:0000256" key="1">
    <source>
        <dbReference type="SAM" id="MobiDB-lite"/>
    </source>
</evidence>
<evidence type="ECO:0008006" key="4">
    <source>
        <dbReference type="Google" id="ProtNLM"/>
    </source>
</evidence>
<dbReference type="EMBL" id="BAAAZA010000003">
    <property type="protein sequence ID" value="GAA3852560.1"/>
    <property type="molecule type" value="Genomic_DNA"/>
</dbReference>
<organism evidence="2 3">
    <name type="scientific">Streptomyces lannensis</name>
    <dbReference type="NCBI Taxonomy" id="766498"/>
    <lineage>
        <taxon>Bacteria</taxon>
        <taxon>Bacillati</taxon>
        <taxon>Actinomycetota</taxon>
        <taxon>Actinomycetes</taxon>
        <taxon>Kitasatosporales</taxon>
        <taxon>Streptomycetaceae</taxon>
        <taxon>Streptomyces</taxon>
    </lineage>
</organism>
<dbReference type="Proteomes" id="UP001501563">
    <property type="component" value="Unassembled WGS sequence"/>
</dbReference>
<keyword evidence="3" id="KW-1185">Reference proteome</keyword>
<evidence type="ECO:0000313" key="2">
    <source>
        <dbReference type="EMBL" id="GAA3852560.1"/>
    </source>
</evidence>
<feature type="region of interest" description="Disordered" evidence="1">
    <location>
        <begin position="1"/>
        <end position="54"/>
    </location>
</feature>
<gene>
    <name evidence="2" type="ORF">GCM10022207_14130</name>
</gene>
<evidence type="ECO:0000313" key="3">
    <source>
        <dbReference type="Proteomes" id="UP001501563"/>
    </source>
</evidence>
<accession>A0ABP7JSH9</accession>
<proteinExistence type="predicted"/>
<comment type="caution">
    <text evidence="2">The sequence shown here is derived from an EMBL/GenBank/DDBJ whole genome shotgun (WGS) entry which is preliminary data.</text>
</comment>
<name>A0ABP7JSH9_9ACTN</name>